<keyword evidence="1" id="KW-0560">Oxidoreductase</keyword>
<evidence type="ECO:0000256" key="3">
    <source>
        <dbReference type="ARBA" id="ARBA00024018"/>
    </source>
</evidence>
<evidence type="ECO:0000313" key="5">
    <source>
        <dbReference type="EMBL" id="EOX97617.1"/>
    </source>
</evidence>
<dbReference type="InterPro" id="IPR044560">
    <property type="entry name" value="MOase"/>
</dbReference>
<proteinExistence type="inferred from homology"/>
<evidence type="ECO:0000313" key="6">
    <source>
        <dbReference type="Proteomes" id="UP000026915"/>
    </source>
</evidence>
<dbReference type="InParanoid" id="A0A061DYY8"/>
<dbReference type="GO" id="GO:0071949">
    <property type="term" value="F:FAD binding"/>
    <property type="evidence" value="ECO:0007669"/>
    <property type="project" value="InterPro"/>
</dbReference>
<dbReference type="HOGENOM" id="CLU_1646735_0_0_1"/>
<protein>
    <submittedName>
        <fullName evidence="5">FAD/NAD(P)-binding oxidoreductase family protein, putative</fullName>
    </submittedName>
</protein>
<dbReference type="Gramene" id="EOX97617">
    <property type="protein sequence ID" value="EOX97617"/>
    <property type="gene ID" value="TCM_006595"/>
</dbReference>
<dbReference type="InterPro" id="IPR002938">
    <property type="entry name" value="FAD-bd"/>
</dbReference>
<dbReference type="EMBL" id="CM001880">
    <property type="protein sequence ID" value="EOX97617.1"/>
    <property type="molecule type" value="Genomic_DNA"/>
</dbReference>
<organism evidence="5 6">
    <name type="scientific">Theobroma cacao</name>
    <name type="common">Cacao</name>
    <name type="synonym">Cocoa</name>
    <dbReference type="NCBI Taxonomy" id="3641"/>
    <lineage>
        <taxon>Eukaryota</taxon>
        <taxon>Viridiplantae</taxon>
        <taxon>Streptophyta</taxon>
        <taxon>Embryophyta</taxon>
        <taxon>Tracheophyta</taxon>
        <taxon>Spermatophyta</taxon>
        <taxon>Magnoliopsida</taxon>
        <taxon>eudicotyledons</taxon>
        <taxon>Gunneridae</taxon>
        <taxon>Pentapetalae</taxon>
        <taxon>rosids</taxon>
        <taxon>malvids</taxon>
        <taxon>Malvales</taxon>
        <taxon>Malvaceae</taxon>
        <taxon>Byttnerioideae</taxon>
        <taxon>Theobroma</taxon>
    </lineage>
</organism>
<dbReference type="GO" id="GO:0004497">
    <property type="term" value="F:monooxygenase activity"/>
    <property type="evidence" value="ECO:0007669"/>
    <property type="project" value="UniProtKB-KW"/>
</dbReference>
<dbReference type="Pfam" id="PF01494">
    <property type="entry name" value="FAD_binding_3"/>
    <property type="match status" value="1"/>
</dbReference>
<evidence type="ECO:0000259" key="4">
    <source>
        <dbReference type="Pfam" id="PF01494"/>
    </source>
</evidence>
<dbReference type="Gene3D" id="3.50.50.60">
    <property type="entry name" value="FAD/NAD(P)-binding domain"/>
    <property type="match status" value="1"/>
</dbReference>
<reference evidence="5 6" key="1">
    <citation type="journal article" date="2013" name="Genome Biol.">
        <title>The genome sequence of the most widely cultivated cacao type and its use to identify candidate genes regulating pod color.</title>
        <authorList>
            <person name="Motamayor J.C."/>
            <person name="Mockaitis K."/>
            <person name="Schmutz J."/>
            <person name="Haiminen N."/>
            <person name="Iii D.L."/>
            <person name="Cornejo O."/>
            <person name="Findley S.D."/>
            <person name="Zheng P."/>
            <person name="Utro F."/>
            <person name="Royaert S."/>
            <person name="Saski C."/>
            <person name="Jenkins J."/>
            <person name="Podicheti R."/>
            <person name="Zhao M."/>
            <person name="Scheffler B.E."/>
            <person name="Stack J.C."/>
            <person name="Feltus F.A."/>
            <person name="Mustiga G.M."/>
            <person name="Amores F."/>
            <person name="Phillips W."/>
            <person name="Marelli J.P."/>
            <person name="May G.D."/>
            <person name="Shapiro H."/>
            <person name="Ma J."/>
            <person name="Bustamante C.D."/>
            <person name="Schnell R.J."/>
            <person name="Main D."/>
            <person name="Gilbert D."/>
            <person name="Parida L."/>
            <person name="Kuhn D.N."/>
        </authorList>
    </citation>
    <scope>NUCLEOTIDE SEQUENCE [LARGE SCALE GENOMIC DNA]</scope>
    <source>
        <strain evidence="6">cv. Matina 1-6</strain>
    </source>
</reference>
<keyword evidence="6" id="KW-1185">Reference proteome</keyword>
<sequence length="161" mass="17623">MITLFIELEKDPFKLKQFVLNKLDGASDDIKAVIENTAPDAFVPLSPLRIRPPWDLPSKGNFCLAGDALHPMTPRIGQGGCSALEDAVGLSSCLAEALVKPGREFKGKAIEEEDSKRIELAFSRYAKERGWTSYLIFTVSALLTIDDLLKAALASTSQSWP</sequence>
<dbReference type="STRING" id="3641.A0A061DYY8"/>
<dbReference type="Proteomes" id="UP000026915">
    <property type="component" value="Chromosome 2"/>
</dbReference>
<name>A0A061DYY8_THECC</name>
<evidence type="ECO:0000256" key="1">
    <source>
        <dbReference type="ARBA" id="ARBA00023002"/>
    </source>
</evidence>
<dbReference type="OMA" id="AFIKPIT"/>
<dbReference type="PANTHER" id="PTHR45934:SF20">
    <property type="entry name" value="MONOOXYGENASE 2-RELATED"/>
    <property type="match status" value="1"/>
</dbReference>
<feature type="domain" description="FAD-binding" evidence="4">
    <location>
        <begin position="59"/>
        <end position="99"/>
    </location>
</feature>
<comment type="similarity">
    <text evidence="3">Belongs to the 3-hydroxybenzoate 6-hydroxylase family.</text>
</comment>
<gene>
    <name evidence="5" type="ORF">TCM_006595</name>
</gene>
<evidence type="ECO:0000256" key="2">
    <source>
        <dbReference type="ARBA" id="ARBA00023033"/>
    </source>
</evidence>
<dbReference type="AlphaFoldDB" id="A0A061DYY8"/>
<accession>A0A061DYY8</accession>
<dbReference type="InterPro" id="IPR036188">
    <property type="entry name" value="FAD/NAD-bd_sf"/>
</dbReference>
<dbReference type="SUPFAM" id="SSF51905">
    <property type="entry name" value="FAD/NAD(P)-binding domain"/>
    <property type="match status" value="1"/>
</dbReference>
<dbReference type="eggNOG" id="KOG2614">
    <property type="taxonomic scope" value="Eukaryota"/>
</dbReference>
<keyword evidence="2" id="KW-0503">Monooxygenase</keyword>
<dbReference type="PANTHER" id="PTHR45934">
    <property type="entry name" value="FAD/NAD(P)-BINDING OXIDOREDUCTASE FAMILY PROTEIN"/>
    <property type="match status" value="1"/>
</dbReference>